<name>A0ACC0TTN5_9AGAM</name>
<dbReference type="EMBL" id="JAGFNK010000797">
    <property type="protein sequence ID" value="KAI9439463.1"/>
    <property type="molecule type" value="Genomic_DNA"/>
</dbReference>
<reference evidence="1" key="1">
    <citation type="submission" date="2021-03" db="EMBL/GenBank/DDBJ databases">
        <title>Evolutionary priming and transition to the ectomycorrhizal habit in an iconic lineage of mushroom-forming fungi: is preadaptation a requirement?</title>
        <authorList>
            <consortium name="DOE Joint Genome Institute"/>
            <person name="Looney B.P."/>
            <person name="Miyauchi S."/>
            <person name="Morin E."/>
            <person name="Drula E."/>
            <person name="Courty P.E."/>
            <person name="Chicoki N."/>
            <person name="Fauchery L."/>
            <person name="Kohler A."/>
            <person name="Kuo A."/>
            <person name="LaButti K."/>
            <person name="Pangilinan J."/>
            <person name="Lipzen A."/>
            <person name="Riley R."/>
            <person name="Andreopoulos W."/>
            <person name="He G."/>
            <person name="Johnson J."/>
            <person name="Barry K.W."/>
            <person name="Grigoriev I.V."/>
            <person name="Nagy L."/>
            <person name="Hibbett D."/>
            <person name="Henrissat B."/>
            <person name="Matheny P.B."/>
            <person name="Labbe J."/>
            <person name="Martin A.F."/>
        </authorList>
    </citation>
    <scope>NUCLEOTIDE SEQUENCE</scope>
    <source>
        <strain evidence="1">BPL698</strain>
    </source>
</reference>
<keyword evidence="2" id="KW-1185">Reference proteome</keyword>
<dbReference type="Proteomes" id="UP001207468">
    <property type="component" value="Unassembled WGS sequence"/>
</dbReference>
<gene>
    <name evidence="1" type="ORF">F5148DRAFT_847385</name>
</gene>
<organism evidence="1 2">
    <name type="scientific">Russula earlei</name>
    <dbReference type="NCBI Taxonomy" id="71964"/>
    <lineage>
        <taxon>Eukaryota</taxon>
        <taxon>Fungi</taxon>
        <taxon>Dikarya</taxon>
        <taxon>Basidiomycota</taxon>
        <taxon>Agaricomycotina</taxon>
        <taxon>Agaricomycetes</taxon>
        <taxon>Russulales</taxon>
        <taxon>Russulaceae</taxon>
        <taxon>Russula</taxon>
    </lineage>
</organism>
<evidence type="ECO:0000313" key="1">
    <source>
        <dbReference type="EMBL" id="KAI9439463.1"/>
    </source>
</evidence>
<comment type="caution">
    <text evidence="1">The sequence shown here is derived from an EMBL/GenBank/DDBJ whole genome shotgun (WGS) entry which is preliminary data.</text>
</comment>
<proteinExistence type="predicted"/>
<accession>A0ACC0TTN5</accession>
<sequence>MSQSVSPFLRQVVAMSMKLANLATVLLSLLIPVSLCLSHHPSSSHWTPFCIVNSVMPTVVLSPTPFTFRFDTEAACPPLVKSSPSPSPEPRRRRLLVMEYCFPDLCYYACTGFCFNLHLHYGHLYVPRNVYKTRLRGGEGESCFASQNLTSLVPRSVIVRFSSRRCAFVLRIASVHCIRSPLSLSPPLQCWSWVPLSPPPRSLNSRASACSWPLSPASRFSPPCTATTAPPASMLSRCCTPR</sequence>
<protein>
    <submittedName>
        <fullName evidence="1">Uncharacterized protein</fullName>
    </submittedName>
</protein>
<evidence type="ECO:0000313" key="2">
    <source>
        <dbReference type="Proteomes" id="UP001207468"/>
    </source>
</evidence>